<comment type="caution">
    <text evidence="1">The sequence shown here is derived from an EMBL/GenBank/DDBJ whole genome shotgun (WGS) entry which is preliminary data.</text>
</comment>
<accession>A0ABN9GE14</accession>
<proteinExistence type="predicted"/>
<reference evidence="1" key="1">
    <citation type="submission" date="2023-05" db="EMBL/GenBank/DDBJ databases">
        <authorList>
            <person name="Stuckert A."/>
        </authorList>
    </citation>
    <scope>NUCLEOTIDE SEQUENCE</scope>
</reference>
<gene>
    <name evidence="1" type="ORF">SPARVUS_LOCUS13753737</name>
</gene>
<sequence length="77" mass="8148">MISGSDILVTTVHVITDWPISDHIIGTSHSGPVQRSGHRGHRITVPRTPGECAQAVNVGTIYERQPAPALLPSGPCT</sequence>
<dbReference type="Proteomes" id="UP001162483">
    <property type="component" value="Unassembled WGS sequence"/>
</dbReference>
<keyword evidence="2" id="KW-1185">Reference proteome</keyword>
<organism evidence="1 2">
    <name type="scientific">Staurois parvus</name>
    <dbReference type="NCBI Taxonomy" id="386267"/>
    <lineage>
        <taxon>Eukaryota</taxon>
        <taxon>Metazoa</taxon>
        <taxon>Chordata</taxon>
        <taxon>Craniata</taxon>
        <taxon>Vertebrata</taxon>
        <taxon>Euteleostomi</taxon>
        <taxon>Amphibia</taxon>
        <taxon>Batrachia</taxon>
        <taxon>Anura</taxon>
        <taxon>Neobatrachia</taxon>
        <taxon>Ranoidea</taxon>
        <taxon>Ranidae</taxon>
        <taxon>Staurois</taxon>
    </lineage>
</organism>
<protein>
    <submittedName>
        <fullName evidence="1">Uncharacterized protein</fullName>
    </submittedName>
</protein>
<evidence type="ECO:0000313" key="1">
    <source>
        <dbReference type="EMBL" id="CAI9606360.1"/>
    </source>
</evidence>
<name>A0ABN9GE14_9NEOB</name>
<evidence type="ECO:0000313" key="2">
    <source>
        <dbReference type="Proteomes" id="UP001162483"/>
    </source>
</evidence>
<dbReference type="EMBL" id="CATNWA010018267">
    <property type="protein sequence ID" value="CAI9606360.1"/>
    <property type="molecule type" value="Genomic_DNA"/>
</dbReference>